<protein>
    <submittedName>
        <fullName evidence="2">Hypotheticial protein</fullName>
    </submittedName>
</protein>
<reference evidence="2" key="2">
    <citation type="submission" date="2009-03" db="EMBL/GenBank/DDBJ databases">
        <authorList>
            <person name="Gang L."/>
        </authorList>
    </citation>
    <scope>NUCLEOTIDE SEQUENCE</scope>
    <source>
        <strain evidence="2">Anhui</strain>
    </source>
</reference>
<evidence type="ECO:0000313" key="2">
    <source>
        <dbReference type="EMBL" id="CAX75817.1"/>
    </source>
</evidence>
<dbReference type="Pfam" id="PF10584">
    <property type="entry name" value="Proteasome_A_N"/>
    <property type="match status" value="1"/>
</dbReference>
<dbReference type="SUPFAM" id="SSF56235">
    <property type="entry name" value="N-terminal nucleophile aminohydrolases (Ntn hydrolases)"/>
    <property type="match status" value="1"/>
</dbReference>
<reference evidence="2" key="1">
    <citation type="journal article" date="2009" name="Nature">
        <title>The Schistosoma japonicum genome reveals features of host-parasite interplay.</title>
        <authorList>
            <person name="Liu F."/>
            <person name="Zhou Y."/>
            <person name="Wang Z.Q."/>
            <person name="Lu G."/>
            <person name="Zheng H."/>
            <person name="Brindley P.J."/>
            <person name="McManus D.P."/>
            <person name="Blair D."/>
            <person name="Zhang Q.H."/>
            <person name="Zhong Y."/>
            <person name="Wang S."/>
            <person name="Han Z.G."/>
            <person name="Chen Z."/>
        </authorList>
    </citation>
    <scope>NUCLEOTIDE SEQUENCE</scope>
    <source>
        <strain evidence="2">Anhui</strain>
    </source>
</reference>
<accession>C1LM89</accession>
<feature type="domain" description="Proteasome alpha-type subunits" evidence="1">
    <location>
        <begin position="8"/>
        <end position="30"/>
    </location>
</feature>
<dbReference type="InterPro" id="IPR000426">
    <property type="entry name" value="Proteasome_asu_N"/>
</dbReference>
<evidence type="ECO:0000259" key="1">
    <source>
        <dbReference type="SMART" id="SM00948"/>
    </source>
</evidence>
<dbReference type="InterPro" id="IPR029055">
    <property type="entry name" value="Ntn_hydrolases_N"/>
</dbReference>
<dbReference type="GO" id="GO:0019773">
    <property type="term" value="C:proteasome core complex, alpha-subunit complex"/>
    <property type="evidence" value="ECO:0007669"/>
    <property type="project" value="InterPro"/>
</dbReference>
<dbReference type="Gene3D" id="3.60.20.10">
    <property type="entry name" value="Glutamine Phosphoribosylpyrophosphate, subunit 1, domain 1"/>
    <property type="match status" value="1"/>
</dbReference>
<dbReference type="GO" id="GO:0006511">
    <property type="term" value="P:ubiquitin-dependent protein catabolic process"/>
    <property type="evidence" value="ECO:0007669"/>
    <property type="project" value="InterPro"/>
</dbReference>
<sequence>MSSIGSGYDLTASQFSRGGNVFQIEYACKAVENSGQEIVLLISYL</sequence>
<proteinExistence type="evidence at transcript level"/>
<dbReference type="SMART" id="SM00948">
    <property type="entry name" value="Proteasome_A_N"/>
    <property type="match status" value="1"/>
</dbReference>
<dbReference type="AlphaFoldDB" id="C1LM89"/>
<organism evidence="2">
    <name type="scientific">Schistosoma japonicum</name>
    <name type="common">Blood fluke</name>
    <dbReference type="NCBI Taxonomy" id="6182"/>
    <lineage>
        <taxon>Eukaryota</taxon>
        <taxon>Metazoa</taxon>
        <taxon>Spiralia</taxon>
        <taxon>Lophotrochozoa</taxon>
        <taxon>Platyhelminthes</taxon>
        <taxon>Trematoda</taxon>
        <taxon>Digenea</taxon>
        <taxon>Strigeidida</taxon>
        <taxon>Schistosomatoidea</taxon>
        <taxon>Schistosomatidae</taxon>
        <taxon>Schistosoma</taxon>
    </lineage>
</organism>
<name>C1LM89_SCHJA</name>
<dbReference type="EMBL" id="FN320091">
    <property type="protein sequence ID" value="CAX75817.1"/>
    <property type="molecule type" value="mRNA"/>
</dbReference>